<accession>A0A6M3IMC4</accession>
<gene>
    <name evidence="1" type="ORF">MM415B01448_0007</name>
</gene>
<evidence type="ECO:0000313" key="1">
    <source>
        <dbReference type="EMBL" id="QJA58435.1"/>
    </source>
</evidence>
<reference evidence="1" key="1">
    <citation type="submission" date="2020-03" db="EMBL/GenBank/DDBJ databases">
        <title>The deep terrestrial virosphere.</title>
        <authorList>
            <person name="Holmfeldt K."/>
            <person name="Nilsson E."/>
            <person name="Simone D."/>
            <person name="Lopez-Fernandez M."/>
            <person name="Wu X."/>
            <person name="de Brujin I."/>
            <person name="Lundin D."/>
            <person name="Andersson A."/>
            <person name="Bertilsson S."/>
            <person name="Dopson M."/>
        </authorList>
    </citation>
    <scope>NUCLEOTIDE SEQUENCE</scope>
    <source>
        <strain evidence="1">MM415B01448</strain>
    </source>
</reference>
<sequence length="70" mass="8233">MKTLSQIKRKAAALKRGLKEKPIIENFGSKQMQILDDYVGDIYDYPYPGRMEIITITHDFFDWCVNYTGR</sequence>
<dbReference type="AlphaFoldDB" id="A0A6M3IMC4"/>
<name>A0A6M3IMC4_9ZZZZ</name>
<proteinExistence type="predicted"/>
<organism evidence="1">
    <name type="scientific">viral metagenome</name>
    <dbReference type="NCBI Taxonomy" id="1070528"/>
    <lineage>
        <taxon>unclassified sequences</taxon>
        <taxon>metagenomes</taxon>
        <taxon>organismal metagenomes</taxon>
    </lineage>
</organism>
<dbReference type="EMBL" id="MT141324">
    <property type="protein sequence ID" value="QJA58435.1"/>
    <property type="molecule type" value="Genomic_DNA"/>
</dbReference>
<protein>
    <submittedName>
        <fullName evidence="1">Uncharacterized protein</fullName>
    </submittedName>
</protein>